<gene>
    <name evidence="2" type="ORF">Tco_0747655</name>
</gene>
<proteinExistence type="predicted"/>
<feature type="domain" description="Retrotransposon gag" evidence="1">
    <location>
        <begin position="115"/>
        <end position="160"/>
    </location>
</feature>
<accession>A0ABQ4YTD6</accession>
<evidence type="ECO:0000313" key="2">
    <source>
        <dbReference type="EMBL" id="GJS81114.1"/>
    </source>
</evidence>
<dbReference type="Pfam" id="PF03732">
    <property type="entry name" value="Retrotrans_gag"/>
    <property type="match status" value="1"/>
</dbReference>
<comment type="caution">
    <text evidence="2">The sequence shown here is derived from an EMBL/GenBank/DDBJ whole genome shotgun (WGS) entry which is preliminary data.</text>
</comment>
<organism evidence="2 3">
    <name type="scientific">Tanacetum coccineum</name>
    <dbReference type="NCBI Taxonomy" id="301880"/>
    <lineage>
        <taxon>Eukaryota</taxon>
        <taxon>Viridiplantae</taxon>
        <taxon>Streptophyta</taxon>
        <taxon>Embryophyta</taxon>
        <taxon>Tracheophyta</taxon>
        <taxon>Spermatophyta</taxon>
        <taxon>Magnoliopsida</taxon>
        <taxon>eudicotyledons</taxon>
        <taxon>Gunneridae</taxon>
        <taxon>Pentapetalae</taxon>
        <taxon>asterids</taxon>
        <taxon>campanulids</taxon>
        <taxon>Asterales</taxon>
        <taxon>Asteraceae</taxon>
        <taxon>Asteroideae</taxon>
        <taxon>Anthemideae</taxon>
        <taxon>Anthemidinae</taxon>
        <taxon>Tanacetum</taxon>
    </lineage>
</organism>
<protein>
    <recommendedName>
        <fullName evidence="1">Retrotransposon gag domain-containing protein</fullName>
    </recommendedName>
</protein>
<dbReference type="PANTHER" id="PTHR33223">
    <property type="entry name" value="CCHC-TYPE DOMAIN-CONTAINING PROTEIN"/>
    <property type="match status" value="1"/>
</dbReference>
<reference evidence="2" key="1">
    <citation type="journal article" date="2022" name="Int. J. Mol. Sci.">
        <title>Draft Genome of Tanacetum Coccineum: Genomic Comparison of Closely Related Tanacetum-Family Plants.</title>
        <authorList>
            <person name="Yamashiro T."/>
            <person name="Shiraishi A."/>
            <person name="Nakayama K."/>
            <person name="Satake H."/>
        </authorList>
    </citation>
    <scope>NUCLEOTIDE SEQUENCE</scope>
</reference>
<evidence type="ECO:0000259" key="1">
    <source>
        <dbReference type="Pfam" id="PF03732"/>
    </source>
</evidence>
<dbReference type="PANTHER" id="PTHR33223:SF11">
    <property type="entry name" value="ELEMENT PROTEIN, PUTATIVE-RELATED"/>
    <property type="match status" value="1"/>
</dbReference>
<dbReference type="Proteomes" id="UP001151760">
    <property type="component" value="Unassembled WGS sequence"/>
</dbReference>
<dbReference type="InterPro" id="IPR005162">
    <property type="entry name" value="Retrotrans_gag_dom"/>
</dbReference>
<sequence length="165" mass="18964">MAYRSSDTVANFNFRILFILNHERKVEESNDGMMKSITEEYVTKARDDYYSGITKTMINGKNAYELKGKFLDDLQNNAFSGTNREDAVKHVENFLKIVDALVLPNVSYEQLRLAVFPISVSGEASKWLKEEPQCSITTWEDLTERFFGKYYPPSCTGRMTESKAK</sequence>
<dbReference type="EMBL" id="BQNB010010724">
    <property type="protein sequence ID" value="GJS81114.1"/>
    <property type="molecule type" value="Genomic_DNA"/>
</dbReference>
<evidence type="ECO:0000313" key="3">
    <source>
        <dbReference type="Proteomes" id="UP001151760"/>
    </source>
</evidence>
<keyword evidence="3" id="KW-1185">Reference proteome</keyword>
<name>A0ABQ4YTD6_9ASTR</name>
<reference evidence="2" key="2">
    <citation type="submission" date="2022-01" db="EMBL/GenBank/DDBJ databases">
        <authorList>
            <person name="Yamashiro T."/>
            <person name="Shiraishi A."/>
            <person name="Satake H."/>
            <person name="Nakayama K."/>
        </authorList>
    </citation>
    <scope>NUCLEOTIDE SEQUENCE</scope>
</reference>